<dbReference type="SUPFAM" id="SSF53335">
    <property type="entry name" value="S-adenosyl-L-methionine-dependent methyltransferases"/>
    <property type="match status" value="1"/>
</dbReference>
<keyword evidence="1 4" id="KW-0489">Methyltransferase</keyword>
<keyword evidence="2 4" id="KW-0808">Transferase</keyword>
<feature type="compositionally biased region" description="Low complexity" evidence="3">
    <location>
        <begin position="11"/>
        <end position="24"/>
    </location>
</feature>
<dbReference type="OrthoDB" id="9803017at2"/>
<sequence>MTRSPKLVASRPAGQARRAAPQAPGEVRIIGGQWKRTKLPVADRPGLRPTPDRVRETLFNWLGQDLAGWHCLDAFAGTGALGLEAASRGAASVLLVEQEPALVAQLQRHVQRLQAAERVQVRRGDGLLALAAAAPASLDLVLIDPPYAQTGLFLPALQAAARAVAPSGLVYLEAAAPWDASALVPAGLAPHRYLQAGAVHAHLLRPLAGS</sequence>
<dbReference type="GO" id="GO:0008168">
    <property type="term" value="F:methyltransferase activity"/>
    <property type="evidence" value="ECO:0007669"/>
    <property type="project" value="UniProtKB-KW"/>
</dbReference>
<dbReference type="PANTHER" id="PTHR43542:SF1">
    <property type="entry name" value="METHYLTRANSFERASE"/>
    <property type="match status" value="1"/>
</dbReference>
<dbReference type="RefSeq" id="WP_091568292.1">
    <property type="nucleotide sequence ID" value="NZ_FNHP01000003.1"/>
</dbReference>
<gene>
    <name evidence="4" type="ORF">SAMN05428957_103317</name>
</gene>
<dbReference type="GO" id="GO:0031167">
    <property type="term" value="P:rRNA methylation"/>
    <property type="evidence" value="ECO:0007669"/>
    <property type="project" value="InterPro"/>
</dbReference>
<dbReference type="PANTHER" id="PTHR43542">
    <property type="entry name" value="METHYLTRANSFERASE"/>
    <property type="match status" value="1"/>
</dbReference>
<accession>A0A1G9RJJ2</accession>
<evidence type="ECO:0000256" key="3">
    <source>
        <dbReference type="SAM" id="MobiDB-lite"/>
    </source>
</evidence>
<dbReference type="Pfam" id="PF03602">
    <property type="entry name" value="Cons_hypoth95"/>
    <property type="match status" value="1"/>
</dbReference>
<dbReference type="CDD" id="cd02440">
    <property type="entry name" value="AdoMet_MTases"/>
    <property type="match status" value="1"/>
</dbReference>
<name>A0A1G9RJJ2_9BURK</name>
<keyword evidence="5" id="KW-1185">Reference proteome</keyword>
<dbReference type="AlphaFoldDB" id="A0A1G9RJJ2"/>
<dbReference type="NCBIfam" id="TIGR00095">
    <property type="entry name" value="16S rRNA (guanine(966)-N(2))-methyltransferase RsmD"/>
    <property type="match status" value="1"/>
</dbReference>
<reference evidence="5" key="1">
    <citation type="submission" date="2016-10" db="EMBL/GenBank/DDBJ databases">
        <authorList>
            <person name="Varghese N."/>
            <person name="Submissions S."/>
        </authorList>
    </citation>
    <scope>NUCLEOTIDE SEQUENCE [LARGE SCALE GENOMIC DNA]</scope>
    <source>
        <strain evidence="5">EPL6</strain>
    </source>
</reference>
<feature type="region of interest" description="Disordered" evidence="3">
    <location>
        <begin position="1"/>
        <end position="24"/>
    </location>
</feature>
<organism evidence="4 5">
    <name type="scientific">Oryzisolibacter propanilivorax</name>
    <dbReference type="NCBI Taxonomy" id="1527607"/>
    <lineage>
        <taxon>Bacteria</taxon>
        <taxon>Pseudomonadati</taxon>
        <taxon>Pseudomonadota</taxon>
        <taxon>Betaproteobacteria</taxon>
        <taxon>Burkholderiales</taxon>
        <taxon>Comamonadaceae</taxon>
        <taxon>Oryzisolibacter</taxon>
    </lineage>
</organism>
<dbReference type="STRING" id="1527607.SAMN05428957_103317"/>
<proteinExistence type="predicted"/>
<evidence type="ECO:0000256" key="2">
    <source>
        <dbReference type="ARBA" id="ARBA00022679"/>
    </source>
</evidence>
<dbReference type="InterPro" id="IPR029063">
    <property type="entry name" value="SAM-dependent_MTases_sf"/>
</dbReference>
<evidence type="ECO:0000313" key="5">
    <source>
        <dbReference type="Proteomes" id="UP000198552"/>
    </source>
</evidence>
<dbReference type="Proteomes" id="UP000198552">
    <property type="component" value="Unassembled WGS sequence"/>
</dbReference>
<evidence type="ECO:0000256" key="1">
    <source>
        <dbReference type="ARBA" id="ARBA00022603"/>
    </source>
</evidence>
<dbReference type="EMBL" id="FNHP01000003">
    <property type="protein sequence ID" value="SDM23394.1"/>
    <property type="molecule type" value="Genomic_DNA"/>
</dbReference>
<dbReference type="InterPro" id="IPR004398">
    <property type="entry name" value="RNA_MeTrfase_RsmD"/>
</dbReference>
<protein>
    <submittedName>
        <fullName evidence="4">16S rRNA (Guanine(966)-N(2))-methyltransferase RsmD</fullName>
    </submittedName>
</protein>
<dbReference type="Gene3D" id="3.40.50.150">
    <property type="entry name" value="Vaccinia Virus protein VP39"/>
    <property type="match status" value="1"/>
</dbReference>
<evidence type="ECO:0000313" key="4">
    <source>
        <dbReference type="EMBL" id="SDM23394.1"/>
    </source>
</evidence>